<comment type="caution">
    <text evidence="2">The sequence shown here is derived from an EMBL/GenBank/DDBJ whole genome shotgun (WGS) entry which is preliminary data.</text>
</comment>
<proteinExistence type="predicted"/>
<evidence type="ECO:0000313" key="2">
    <source>
        <dbReference type="EMBL" id="KAH8038145.1"/>
    </source>
</evidence>
<keyword evidence="3" id="KW-1185">Reference proteome</keyword>
<evidence type="ECO:0000313" key="3">
    <source>
        <dbReference type="Proteomes" id="UP000821866"/>
    </source>
</evidence>
<feature type="compositionally biased region" description="Polar residues" evidence="1">
    <location>
        <begin position="189"/>
        <end position="198"/>
    </location>
</feature>
<reference evidence="2" key="2">
    <citation type="submission" date="2021-09" db="EMBL/GenBank/DDBJ databases">
        <authorList>
            <person name="Jia N."/>
            <person name="Wang J."/>
            <person name="Shi W."/>
            <person name="Du L."/>
            <person name="Sun Y."/>
            <person name="Zhan W."/>
            <person name="Jiang J."/>
            <person name="Wang Q."/>
            <person name="Zhang B."/>
            <person name="Ji P."/>
            <person name="Sakyi L.B."/>
            <person name="Cui X."/>
            <person name="Yuan T."/>
            <person name="Jiang B."/>
            <person name="Yang W."/>
            <person name="Lam T.T.-Y."/>
            <person name="Chang Q."/>
            <person name="Ding S."/>
            <person name="Wang X."/>
            <person name="Zhu J."/>
            <person name="Ruan X."/>
            <person name="Zhao L."/>
            <person name="Wei J."/>
            <person name="Que T."/>
            <person name="Du C."/>
            <person name="Cheng J."/>
            <person name="Dai P."/>
            <person name="Han X."/>
            <person name="Huang E."/>
            <person name="Gao Y."/>
            <person name="Liu J."/>
            <person name="Shao H."/>
            <person name="Ye R."/>
            <person name="Li L."/>
            <person name="Wei W."/>
            <person name="Wang X."/>
            <person name="Wang C."/>
            <person name="Huo Q."/>
            <person name="Li W."/>
            <person name="Guo W."/>
            <person name="Chen H."/>
            <person name="Chen S."/>
            <person name="Zhou L."/>
            <person name="Zhou L."/>
            <person name="Ni X."/>
            <person name="Tian J."/>
            <person name="Zhou Y."/>
            <person name="Sheng Y."/>
            <person name="Liu T."/>
            <person name="Pan Y."/>
            <person name="Xia L."/>
            <person name="Li J."/>
            <person name="Zhao F."/>
            <person name="Cao W."/>
        </authorList>
    </citation>
    <scope>NUCLEOTIDE SEQUENCE</scope>
    <source>
        <strain evidence="2">Rmic-2018</strain>
        <tissue evidence="2">Larvae</tissue>
    </source>
</reference>
<dbReference type="Proteomes" id="UP000821866">
    <property type="component" value="Chromosome 10"/>
</dbReference>
<name>A0A9J6EV04_RHIMP</name>
<feature type="region of interest" description="Disordered" evidence="1">
    <location>
        <begin position="1"/>
        <end position="22"/>
    </location>
</feature>
<gene>
    <name evidence="2" type="ORF">HPB51_022630</name>
</gene>
<protein>
    <submittedName>
        <fullName evidence="2">Uncharacterized protein</fullName>
    </submittedName>
</protein>
<organism evidence="2 3">
    <name type="scientific">Rhipicephalus microplus</name>
    <name type="common">Cattle tick</name>
    <name type="synonym">Boophilus microplus</name>
    <dbReference type="NCBI Taxonomy" id="6941"/>
    <lineage>
        <taxon>Eukaryota</taxon>
        <taxon>Metazoa</taxon>
        <taxon>Ecdysozoa</taxon>
        <taxon>Arthropoda</taxon>
        <taxon>Chelicerata</taxon>
        <taxon>Arachnida</taxon>
        <taxon>Acari</taxon>
        <taxon>Parasitiformes</taxon>
        <taxon>Ixodida</taxon>
        <taxon>Ixodoidea</taxon>
        <taxon>Ixodidae</taxon>
        <taxon>Rhipicephalinae</taxon>
        <taxon>Rhipicephalus</taxon>
        <taxon>Boophilus</taxon>
    </lineage>
</organism>
<accession>A0A9J6EV04</accession>
<feature type="region of interest" description="Disordered" evidence="1">
    <location>
        <begin position="184"/>
        <end position="216"/>
    </location>
</feature>
<dbReference type="EMBL" id="JABSTU010000002">
    <property type="protein sequence ID" value="KAH8038145.1"/>
    <property type="molecule type" value="Genomic_DNA"/>
</dbReference>
<evidence type="ECO:0000256" key="1">
    <source>
        <dbReference type="SAM" id="MobiDB-lite"/>
    </source>
</evidence>
<reference evidence="2" key="1">
    <citation type="journal article" date="2020" name="Cell">
        <title>Large-Scale Comparative Analyses of Tick Genomes Elucidate Their Genetic Diversity and Vector Capacities.</title>
        <authorList>
            <consortium name="Tick Genome and Microbiome Consortium (TIGMIC)"/>
            <person name="Jia N."/>
            <person name="Wang J."/>
            <person name="Shi W."/>
            <person name="Du L."/>
            <person name="Sun Y."/>
            <person name="Zhan W."/>
            <person name="Jiang J.F."/>
            <person name="Wang Q."/>
            <person name="Zhang B."/>
            <person name="Ji P."/>
            <person name="Bell-Sakyi L."/>
            <person name="Cui X.M."/>
            <person name="Yuan T.T."/>
            <person name="Jiang B.G."/>
            <person name="Yang W.F."/>
            <person name="Lam T.T."/>
            <person name="Chang Q.C."/>
            <person name="Ding S.J."/>
            <person name="Wang X.J."/>
            <person name="Zhu J.G."/>
            <person name="Ruan X.D."/>
            <person name="Zhao L."/>
            <person name="Wei J.T."/>
            <person name="Ye R.Z."/>
            <person name="Que T.C."/>
            <person name="Du C.H."/>
            <person name="Zhou Y.H."/>
            <person name="Cheng J.X."/>
            <person name="Dai P.F."/>
            <person name="Guo W.B."/>
            <person name="Han X.H."/>
            <person name="Huang E.J."/>
            <person name="Li L.F."/>
            <person name="Wei W."/>
            <person name="Gao Y.C."/>
            <person name="Liu J.Z."/>
            <person name="Shao H.Z."/>
            <person name="Wang X."/>
            <person name="Wang C.C."/>
            <person name="Yang T.C."/>
            <person name="Huo Q.B."/>
            <person name="Li W."/>
            <person name="Chen H.Y."/>
            <person name="Chen S.E."/>
            <person name="Zhou L.G."/>
            <person name="Ni X.B."/>
            <person name="Tian J.H."/>
            <person name="Sheng Y."/>
            <person name="Liu T."/>
            <person name="Pan Y.S."/>
            <person name="Xia L.Y."/>
            <person name="Li J."/>
            <person name="Zhao F."/>
            <person name="Cao W.C."/>
        </authorList>
    </citation>
    <scope>NUCLEOTIDE SEQUENCE</scope>
    <source>
        <strain evidence="2">Rmic-2018</strain>
    </source>
</reference>
<sequence>MQRRRGVGQEPQALNESDVLTGEEEVIASEHPEPEALALPYDGVSGKQAVVLEYPLHSSLPVLAICKGIHLQTAVEDFEHRIRRCRPLSTTTVTVTMTKTDAAAHISYRVQSAPGRVRPASNKGRGYPITAGDVWLRHGGPAPCFPSLSWLKGEKERPHLQTKNAWTNEAPFVFGTIYPGSLGTRYDPQRSNTASRFTSSGGRRSSKARNTSRGSWLSGTSGLFLTLKLSAEAFKTMMRKENFSAV</sequence>
<dbReference type="AlphaFoldDB" id="A0A9J6EV04"/>